<comment type="caution">
    <text evidence="1">The sequence shown here is derived from an EMBL/GenBank/DDBJ whole genome shotgun (WGS) entry which is preliminary data.</text>
</comment>
<sequence>MENARLLQPKRNLHDQRNWKSFIESEHAISLRVPKLDPSTYDPTLMRPGPYTSNRCLCHLNQALRGWVCDKNCADVATVA</sequence>
<dbReference type="Proteomes" id="UP000297229">
    <property type="component" value="Unassembled WGS sequence"/>
</dbReference>
<organism evidence="1 2">
    <name type="scientific">Botrytis elliptica</name>
    <dbReference type="NCBI Taxonomy" id="278938"/>
    <lineage>
        <taxon>Eukaryota</taxon>
        <taxon>Fungi</taxon>
        <taxon>Dikarya</taxon>
        <taxon>Ascomycota</taxon>
        <taxon>Pezizomycotina</taxon>
        <taxon>Leotiomycetes</taxon>
        <taxon>Helotiales</taxon>
        <taxon>Sclerotiniaceae</taxon>
        <taxon>Botrytis</taxon>
    </lineage>
</organism>
<accession>A0A4Z1JKQ0</accession>
<dbReference type="EMBL" id="PQXM01000288">
    <property type="protein sequence ID" value="TGO74339.1"/>
    <property type="molecule type" value="Genomic_DNA"/>
</dbReference>
<gene>
    <name evidence="1" type="ORF">BELL_0290g00080</name>
</gene>
<protein>
    <submittedName>
        <fullName evidence="1">Uncharacterized protein</fullName>
    </submittedName>
</protein>
<name>A0A4Z1JKQ0_9HELO</name>
<keyword evidence="2" id="KW-1185">Reference proteome</keyword>
<evidence type="ECO:0000313" key="2">
    <source>
        <dbReference type="Proteomes" id="UP000297229"/>
    </source>
</evidence>
<dbReference type="AlphaFoldDB" id="A0A4Z1JKQ0"/>
<proteinExistence type="predicted"/>
<evidence type="ECO:0000313" key="1">
    <source>
        <dbReference type="EMBL" id="TGO74339.1"/>
    </source>
</evidence>
<reference evidence="1 2" key="1">
    <citation type="submission" date="2017-12" db="EMBL/GenBank/DDBJ databases">
        <title>Comparative genomics of Botrytis spp.</title>
        <authorList>
            <person name="Valero-Jimenez C.A."/>
            <person name="Tapia P."/>
            <person name="Veloso J."/>
            <person name="Silva-Moreno E."/>
            <person name="Staats M."/>
            <person name="Valdes J.H."/>
            <person name="Van Kan J.A.L."/>
        </authorList>
    </citation>
    <scope>NUCLEOTIDE SEQUENCE [LARGE SCALE GENOMIC DNA]</scope>
    <source>
        <strain evidence="1 2">Be9601</strain>
    </source>
</reference>